<evidence type="ECO:0000313" key="4">
    <source>
        <dbReference type="Proteomes" id="UP000029964"/>
    </source>
</evidence>
<dbReference type="InterPro" id="IPR051532">
    <property type="entry name" value="Ester_Hydrolysis_Enzymes"/>
</dbReference>
<dbReference type="PANTHER" id="PTHR30383">
    <property type="entry name" value="THIOESTERASE 1/PROTEASE 1/LYSOPHOSPHOLIPASE L1"/>
    <property type="match status" value="1"/>
</dbReference>
<dbReference type="STRING" id="857340.A0A086TDW7"/>
<evidence type="ECO:0000313" key="3">
    <source>
        <dbReference type="EMBL" id="KFH47549.1"/>
    </source>
</evidence>
<sequence>MLVSIKALGRWALLGTALLVNAQNVPLRIMPLGASITHGVGTDSGNGYRQYLLEHLNGAGFEVDYVGSQSSGTMEDKDNEGYPGKRIEQITETIQGTLPGLPGPNVYTINAGTNDGIQDFDVNNAGVRMYNMLDYLWTVTPDATVVLSTLIRHLDPDTDARVGNINEQYRGLVWDLANLQGKRIVLAEMHGDDGPQDGDINDDQIHPNEEGFRKMAAVWHRSILQANDAGLILPAP</sequence>
<keyword evidence="1" id="KW-0732">Signal</keyword>
<gene>
    <name evidence="3" type="ORF">ACRE_016690</name>
</gene>
<dbReference type="SUPFAM" id="SSF52266">
    <property type="entry name" value="SGNH hydrolase"/>
    <property type="match status" value="1"/>
</dbReference>
<dbReference type="Proteomes" id="UP000029964">
    <property type="component" value="Unassembled WGS sequence"/>
</dbReference>
<dbReference type="CDD" id="cd01833">
    <property type="entry name" value="XynB_like"/>
    <property type="match status" value="1"/>
</dbReference>
<evidence type="ECO:0000256" key="1">
    <source>
        <dbReference type="SAM" id="SignalP"/>
    </source>
</evidence>
<accession>A0A086TDW7</accession>
<dbReference type="OrthoDB" id="6123at2759"/>
<feature type="domain" description="SGNH hydrolase-type esterase" evidence="2">
    <location>
        <begin position="32"/>
        <end position="213"/>
    </location>
</feature>
<dbReference type="InterPro" id="IPR013830">
    <property type="entry name" value="SGNH_hydro"/>
</dbReference>
<dbReference type="EMBL" id="JPKY01000009">
    <property type="protein sequence ID" value="KFH47549.1"/>
    <property type="molecule type" value="Genomic_DNA"/>
</dbReference>
<dbReference type="Gene3D" id="3.40.50.1110">
    <property type="entry name" value="SGNH hydrolase"/>
    <property type="match status" value="1"/>
</dbReference>
<feature type="chain" id="PRO_5001815633" description="SGNH hydrolase-type esterase domain-containing protein" evidence="1">
    <location>
        <begin position="23"/>
        <end position="236"/>
    </location>
</feature>
<dbReference type="Pfam" id="PF13472">
    <property type="entry name" value="Lipase_GDSL_2"/>
    <property type="match status" value="1"/>
</dbReference>
<reference evidence="4" key="1">
    <citation type="journal article" date="2014" name="Genome Announc.">
        <title>Genome sequence and annotation of Acremonium chrysogenum, producer of the beta-lactam antibiotic cephalosporin C.</title>
        <authorList>
            <person name="Terfehr D."/>
            <person name="Dahlmann T.A."/>
            <person name="Specht T."/>
            <person name="Zadra I."/>
            <person name="Kuernsteiner H."/>
            <person name="Kueck U."/>
        </authorList>
    </citation>
    <scope>NUCLEOTIDE SEQUENCE [LARGE SCALE GENOMIC DNA]</scope>
    <source>
        <strain evidence="4">ATCC 11550 / CBS 779.69 / DSM 880 / IAM 14645 / JCM 23072 / IMI 49137</strain>
    </source>
</reference>
<name>A0A086TDW7_HAPC1</name>
<dbReference type="GO" id="GO:0004622">
    <property type="term" value="F:phosphatidylcholine lysophospholipase activity"/>
    <property type="evidence" value="ECO:0007669"/>
    <property type="project" value="TreeGrafter"/>
</dbReference>
<evidence type="ECO:0000259" key="2">
    <source>
        <dbReference type="Pfam" id="PF13472"/>
    </source>
</evidence>
<proteinExistence type="predicted"/>
<feature type="signal peptide" evidence="1">
    <location>
        <begin position="1"/>
        <end position="22"/>
    </location>
</feature>
<comment type="caution">
    <text evidence="3">The sequence shown here is derived from an EMBL/GenBank/DDBJ whole genome shotgun (WGS) entry which is preliminary data.</text>
</comment>
<protein>
    <recommendedName>
        <fullName evidence="2">SGNH hydrolase-type esterase domain-containing protein</fullName>
    </recommendedName>
</protein>
<dbReference type="PANTHER" id="PTHR30383:SF31">
    <property type="entry name" value="SGNH HYDROLASE-TYPE ESTERASE DOMAIN-CONTAINING PROTEIN-RELATED"/>
    <property type="match status" value="1"/>
</dbReference>
<organism evidence="3 4">
    <name type="scientific">Hapsidospora chrysogenum (strain ATCC 11550 / CBS 779.69 / DSM 880 / IAM 14645 / JCM 23072 / IMI 49137)</name>
    <name type="common">Acremonium chrysogenum</name>
    <dbReference type="NCBI Taxonomy" id="857340"/>
    <lineage>
        <taxon>Eukaryota</taxon>
        <taxon>Fungi</taxon>
        <taxon>Dikarya</taxon>
        <taxon>Ascomycota</taxon>
        <taxon>Pezizomycotina</taxon>
        <taxon>Sordariomycetes</taxon>
        <taxon>Hypocreomycetidae</taxon>
        <taxon>Hypocreales</taxon>
        <taxon>Bionectriaceae</taxon>
        <taxon>Hapsidospora</taxon>
    </lineage>
</organism>
<keyword evidence="4" id="KW-1185">Reference proteome</keyword>
<dbReference type="HOGENOM" id="CLU_044083_1_2_1"/>
<dbReference type="AlphaFoldDB" id="A0A086TDW7"/>
<dbReference type="InterPro" id="IPR036514">
    <property type="entry name" value="SGNH_hydro_sf"/>
</dbReference>